<evidence type="ECO:0000256" key="1">
    <source>
        <dbReference type="ARBA" id="ARBA00022829"/>
    </source>
</evidence>
<gene>
    <name evidence="3" type="primary">scpA</name>
    <name evidence="4" type="ORF">AKG39_02180</name>
</gene>
<dbReference type="HAMAP" id="MF_01805">
    <property type="entry name" value="ScpA"/>
    <property type="match status" value="1"/>
</dbReference>
<reference evidence="5" key="1">
    <citation type="submission" date="2015-07" db="EMBL/GenBank/DDBJ databases">
        <title>Draft genome sequence of Acetobacterium bakii DSM 8293, a potential psychrophilic chemical producer through syngas fermentation.</title>
        <authorList>
            <person name="Song Y."/>
            <person name="Hwang S."/>
            <person name="Cho B.-K."/>
        </authorList>
    </citation>
    <scope>NUCLEOTIDE SEQUENCE [LARGE SCALE GENOMIC DNA]</scope>
    <source>
        <strain evidence="5">DSM 8239</strain>
    </source>
</reference>
<dbReference type="InterPro" id="IPR003768">
    <property type="entry name" value="ScpA"/>
</dbReference>
<keyword evidence="3" id="KW-0132">Cell division</keyword>
<dbReference type="GO" id="GO:0005737">
    <property type="term" value="C:cytoplasm"/>
    <property type="evidence" value="ECO:0007669"/>
    <property type="project" value="UniProtKB-SubCell"/>
</dbReference>
<comment type="subcellular location">
    <subcellularLocation>
        <location evidence="3">Cytoplasm</location>
    </subcellularLocation>
    <text evidence="3">Associated with two foci at the outer edges of the nucleoid region in young cells, and at four foci within both cell halves in older cells.</text>
</comment>
<proteinExistence type="inferred from homology"/>
<keyword evidence="5" id="KW-1185">Reference proteome</keyword>
<dbReference type="PANTHER" id="PTHR33969">
    <property type="entry name" value="SEGREGATION AND CONDENSATION PROTEIN A"/>
    <property type="match status" value="1"/>
</dbReference>
<dbReference type="GO" id="GO:0051301">
    <property type="term" value="P:cell division"/>
    <property type="evidence" value="ECO:0007669"/>
    <property type="project" value="UniProtKB-KW"/>
</dbReference>
<evidence type="ECO:0000313" key="4">
    <source>
        <dbReference type="EMBL" id="KNZ43270.1"/>
    </source>
</evidence>
<keyword evidence="1 3" id="KW-0159">Chromosome partition</keyword>
<dbReference type="RefSeq" id="WP_050738719.1">
    <property type="nucleotide sequence ID" value="NZ_LGYO01000006.1"/>
</dbReference>
<evidence type="ECO:0000256" key="3">
    <source>
        <dbReference type="HAMAP-Rule" id="MF_01805"/>
    </source>
</evidence>
<name>A0A0L6U649_9FIRM</name>
<accession>A0A0L6U649</accession>
<keyword evidence="3" id="KW-0131">Cell cycle</keyword>
<dbReference type="GO" id="GO:0007059">
    <property type="term" value="P:chromosome segregation"/>
    <property type="evidence" value="ECO:0007669"/>
    <property type="project" value="UniProtKB-UniRule"/>
</dbReference>
<organism evidence="4 5">
    <name type="scientific">Acetobacterium bakii</name>
    <dbReference type="NCBI Taxonomy" id="52689"/>
    <lineage>
        <taxon>Bacteria</taxon>
        <taxon>Bacillati</taxon>
        <taxon>Bacillota</taxon>
        <taxon>Clostridia</taxon>
        <taxon>Eubacteriales</taxon>
        <taxon>Eubacteriaceae</taxon>
        <taxon>Acetobacterium</taxon>
    </lineage>
</organism>
<dbReference type="Gene3D" id="6.10.250.2410">
    <property type="match status" value="1"/>
</dbReference>
<dbReference type="PATRIC" id="fig|52689.4.peg.3141"/>
<sequence length="244" mass="28237">MGYAVSLEGFEGPLDLLIHLIQKNKIDIYDIPISEITKQYLSQIQVWKKLDMEVASEFIVMAARLLEIKSRMLLPKDEVESENEEDLQARLIRQLVEYKIFKEISAYLGTREQRELCAIYRDPEYIPINEDKEPLVLDPMALMQSFKGLLLLKEEDREAIVPPQKIIRELFNVEEKITEITAALVQCGQAGLSFSELLHPFISRDEVVVTLLALLEMVKTSGIRLEQNRVFIDFQIRREVEDLG</sequence>
<dbReference type="OrthoDB" id="9811016at2"/>
<dbReference type="EMBL" id="LGYO01000006">
    <property type="protein sequence ID" value="KNZ43270.1"/>
    <property type="molecule type" value="Genomic_DNA"/>
</dbReference>
<dbReference type="AlphaFoldDB" id="A0A0L6U649"/>
<dbReference type="PANTHER" id="PTHR33969:SF2">
    <property type="entry name" value="SEGREGATION AND CONDENSATION PROTEIN A"/>
    <property type="match status" value="1"/>
</dbReference>
<keyword evidence="3" id="KW-0963">Cytoplasm</keyword>
<evidence type="ECO:0000313" key="5">
    <source>
        <dbReference type="Proteomes" id="UP000036873"/>
    </source>
</evidence>
<dbReference type="Pfam" id="PF02616">
    <property type="entry name" value="SMC_ScpA"/>
    <property type="match status" value="1"/>
</dbReference>
<protein>
    <recommendedName>
        <fullName evidence="2 3">Segregation and condensation protein A</fullName>
    </recommendedName>
</protein>
<evidence type="ECO:0000256" key="2">
    <source>
        <dbReference type="ARBA" id="ARBA00044777"/>
    </source>
</evidence>
<comment type="similarity">
    <text evidence="3">Belongs to the ScpA family.</text>
</comment>
<dbReference type="GO" id="GO:0006260">
    <property type="term" value="P:DNA replication"/>
    <property type="evidence" value="ECO:0007669"/>
    <property type="project" value="UniProtKB-UniRule"/>
</dbReference>
<dbReference type="STRING" id="52689.AKG39_02180"/>
<comment type="caution">
    <text evidence="4">The sequence shown here is derived from an EMBL/GenBank/DDBJ whole genome shotgun (WGS) entry which is preliminary data.</text>
</comment>
<comment type="subunit">
    <text evidence="3">Component of a cohesin-like complex composed of ScpA, ScpB and the Smc homodimer, in which ScpA and ScpB bind to the head domain of Smc. The presence of the three proteins is required for the association of the complex with DNA.</text>
</comment>
<dbReference type="Proteomes" id="UP000036873">
    <property type="component" value="Unassembled WGS sequence"/>
</dbReference>
<comment type="function">
    <text evidence="3">Participates in chromosomal partition during cell division. May act via the formation of a condensin-like complex containing Smc and ScpB that pull DNA away from mid-cell into both cell halves.</text>
</comment>